<evidence type="ECO:0000313" key="3">
    <source>
        <dbReference type="Proteomes" id="UP000281406"/>
    </source>
</evidence>
<dbReference type="AlphaFoldDB" id="A0A3N0YIH5"/>
<reference evidence="2 3" key="1">
    <citation type="submission" date="2018-10" db="EMBL/GenBank/DDBJ databases">
        <title>Genome assembly for a Yunnan-Guizhou Plateau 3E fish, Anabarilius grahami (Regan), and its evolutionary and genetic applications.</title>
        <authorList>
            <person name="Jiang W."/>
        </authorList>
    </citation>
    <scope>NUCLEOTIDE SEQUENCE [LARGE SCALE GENOMIC DNA]</scope>
    <source>
        <strain evidence="2">AG-KIZ</strain>
        <tissue evidence="2">Muscle</tissue>
    </source>
</reference>
<proteinExistence type="predicted"/>
<name>A0A3N0YIH5_ANAGA</name>
<dbReference type="EMBL" id="RJVU01041091">
    <property type="protein sequence ID" value="ROL46046.1"/>
    <property type="molecule type" value="Genomic_DNA"/>
</dbReference>
<protein>
    <submittedName>
        <fullName evidence="2">Uncharacterized protein</fullName>
    </submittedName>
</protein>
<gene>
    <name evidence="2" type="ORF">DPX16_3687</name>
</gene>
<keyword evidence="3" id="KW-1185">Reference proteome</keyword>
<sequence>MVTMERHLWLNLADIGEKEKGFLLDTLVSPAELFCTSVEAVMGKFREVRVRSAAFRTCIPLRSEPGPRQTGGPGPSRAEAQRQGQLSSVASRAPPPGGYVPEKAGLKEGGICGLKVHRAPSGCKAALQQNLNRLHSCFYHCEAVLTNYISPDNIPTIKTPTTTETEEAARENSTWIVKDTFSYLKISSVSPEDLLHLNRHLIPAELMEKRISSLLETAPG</sequence>
<organism evidence="2 3">
    <name type="scientific">Anabarilius grahami</name>
    <name type="common">Kanglang fish</name>
    <name type="synonym">Barilius grahami</name>
    <dbReference type="NCBI Taxonomy" id="495550"/>
    <lineage>
        <taxon>Eukaryota</taxon>
        <taxon>Metazoa</taxon>
        <taxon>Chordata</taxon>
        <taxon>Craniata</taxon>
        <taxon>Vertebrata</taxon>
        <taxon>Euteleostomi</taxon>
        <taxon>Actinopterygii</taxon>
        <taxon>Neopterygii</taxon>
        <taxon>Teleostei</taxon>
        <taxon>Ostariophysi</taxon>
        <taxon>Cypriniformes</taxon>
        <taxon>Xenocyprididae</taxon>
        <taxon>Xenocypridinae</taxon>
        <taxon>Xenocypridinae incertae sedis</taxon>
        <taxon>Anabarilius</taxon>
    </lineage>
</organism>
<evidence type="ECO:0000313" key="2">
    <source>
        <dbReference type="EMBL" id="ROL46046.1"/>
    </source>
</evidence>
<accession>A0A3N0YIH5</accession>
<dbReference type="Proteomes" id="UP000281406">
    <property type="component" value="Unassembled WGS sequence"/>
</dbReference>
<evidence type="ECO:0000256" key="1">
    <source>
        <dbReference type="SAM" id="MobiDB-lite"/>
    </source>
</evidence>
<comment type="caution">
    <text evidence="2">The sequence shown here is derived from an EMBL/GenBank/DDBJ whole genome shotgun (WGS) entry which is preliminary data.</text>
</comment>
<feature type="region of interest" description="Disordered" evidence="1">
    <location>
        <begin position="61"/>
        <end position="102"/>
    </location>
</feature>